<feature type="chain" id="PRO_5040195813" evidence="2">
    <location>
        <begin position="22"/>
        <end position="138"/>
    </location>
</feature>
<dbReference type="SUPFAM" id="SSF52540">
    <property type="entry name" value="P-loop containing nucleoside triphosphate hydrolases"/>
    <property type="match status" value="1"/>
</dbReference>
<feature type="signal peptide" evidence="2">
    <location>
        <begin position="1"/>
        <end position="21"/>
    </location>
</feature>
<feature type="region of interest" description="Disordered" evidence="1">
    <location>
        <begin position="35"/>
        <end position="64"/>
    </location>
</feature>
<dbReference type="EMBL" id="JAGPYM010000022">
    <property type="protein sequence ID" value="KAH6883941.1"/>
    <property type="molecule type" value="Genomic_DNA"/>
</dbReference>
<evidence type="ECO:0000313" key="3">
    <source>
        <dbReference type="EMBL" id="KAH6883941.1"/>
    </source>
</evidence>
<gene>
    <name evidence="3" type="ORF">B0T10DRAFT_564963</name>
</gene>
<evidence type="ECO:0000256" key="1">
    <source>
        <dbReference type="SAM" id="MobiDB-lite"/>
    </source>
</evidence>
<protein>
    <submittedName>
        <fullName evidence="3">Uncharacterized protein</fullName>
    </submittedName>
</protein>
<dbReference type="InterPro" id="IPR027417">
    <property type="entry name" value="P-loop_NTPase"/>
</dbReference>
<organism evidence="3 4">
    <name type="scientific">Thelonectria olida</name>
    <dbReference type="NCBI Taxonomy" id="1576542"/>
    <lineage>
        <taxon>Eukaryota</taxon>
        <taxon>Fungi</taxon>
        <taxon>Dikarya</taxon>
        <taxon>Ascomycota</taxon>
        <taxon>Pezizomycotina</taxon>
        <taxon>Sordariomycetes</taxon>
        <taxon>Hypocreomycetidae</taxon>
        <taxon>Hypocreales</taxon>
        <taxon>Nectriaceae</taxon>
        <taxon>Thelonectria</taxon>
    </lineage>
</organism>
<evidence type="ECO:0000313" key="4">
    <source>
        <dbReference type="Proteomes" id="UP000777438"/>
    </source>
</evidence>
<name>A0A9P9AIF9_9HYPO</name>
<evidence type="ECO:0000256" key="2">
    <source>
        <dbReference type="SAM" id="SignalP"/>
    </source>
</evidence>
<dbReference type="Gene3D" id="3.40.50.300">
    <property type="entry name" value="P-loop containing nucleotide triphosphate hydrolases"/>
    <property type="match status" value="1"/>
</dbReference>
<dbReference type="Proteomes" id="UP000777438">
    <property type="component" value="Unassembled WGS sequence"/>
</dbReference>
<accession>A0A9P9AIF9</accession>
<keyword evidence="4" id="KW-1185">Reference proteome</keyword>
<reference evidence="3 4" key="1">
    <citation type="journal article" date="2021" name="Nat. Commun.">
        <title>Genetic determinants of endophytism in the Arabidopsis root mycobiome.</title>
        <authorList>
            <person name="Mesny F."/>
            <person name="Miyauchi S."/>
            <person name="Thiergart T."/>
            <person name="Pickel B."/>
            <person name="Atanasova L."/>
            <person name="Karlsson M."/>
            <person name="Huettel B."/>
            <person name="Barry K.W."/>
            <person name="Haridas S."/>
            <person name="Chen C."/>
            <person name="Bauer D."/>
            <person name="Andreopoulos W."/>
            <person name="Pangilinan J."/>
            <person name="LaButti K."/>
            <person name="Riley R."/>
            <person name="Lipzen A."/>
            <person name="Clum A."/>
            <person name="Drula E."/>
            <person name="Henrissat B."/>
            <person name="Kohler A."/>
            <person name="Grigoriev I.V."/>
            <person name="Martin F.M."/>
            <person name="Hacquard S."/>
        </authorList>
    </citation>
    <scope>NUCLEOTIDE SEQUENCE [LARGE SCALE GENOMIC DNA]</scope>
    <source>
        <strain evidence="3 4">MPI-CAGE-CH-0241</strain>
    </source>
</reference>
<keyword evidence="2" id="KW-0732">Signal</keyword>
<dbReference type="AlphaFoldDB" id="A0A9P9AIF9"/>
<dbReference type="OrthoDB" id="20872at2759"/>
<proteinExistence type="predicted"/>
<sequence>MSVVAIVVAVVVVTLCRVATALDRVPSGRWIPARTSRTENHSRSSSRSNRFDGISLQPDDDESMPHKPCFCAPFEREPDSLIDRLAWVMEQYTGPASRMALVGMGGSGKSQVAIQVAQYTRETSLQTSVFWVHARLCR</sequence>
<comment type="caution">
    <text evidence="3">The sequence shown here is derived from an EMBL/GenBank/DDBJ whole genome shotgun (WGS) entry which is preliminary data.</text>
</comment>